<evidence type="ECO:0000256" key="1">
    <source>
        <dbReference type="ARBA" id="ARBA00004651"/>
    </source>
</evidence>
<dbReference type="InterPro" id="IPR051539">
    <property type="entry name" value="T4SS-coupling_protein"/>
</dbReference>
<keyword evidence="10" id="KW-1185">Reference proteome</keyword>
<evidence type="ECO:0000313" key="9">
    <source>
        <dbReference type="EMBL" id="MDV2477344.1"/>
    </source>
</evidence>
<comment type="caution">
    <text evidence="9">The sequence shown here is derived from an EMBL/GenBank/DDBJ whole genome shotgun (WGS) entry which is preliminary data.</text>
</comment>
<evidence type="ECO:0000256" key="3">
    <source>
        <dbReference type="ARBA" id="ARBA00022475"/>
    </source>
</evidence>
<keyword evidence="5 7" id="KW-1133">Transmembrane helix</keyword>
<accession>A0ABU3WTM2</accession>
<dbReference type="PANTHER" id="PTHR37937">
    <property type="entry name" value="CONJUGATIVE TRANSFER: DNA TRANSPORT"/>
    <property type="match status" value="1"/>
</dbReference>
<dbReference type="Proteomes" id="UP001275440">
    <property type="component" value="Unassembled WGS sequence"/>
</dbReference>
<evidence type="ECO:0000259" key="8">
    <source>
        <dbReference type="Pfam" id="PF12696"/>
    </source>
</evidence>
<keyword evidence="6 7" id="KW-0472">Membrane</keyword>
<evidence type="ECO:0000256" key="2">
    <source>
        <dbReference type="ARBA" id="ARBA00008806"/>
    </source>
</evidence>
<name>A0ABU3WTM2_9NOCA</name>
<dbReference type="Pfam" id="PF02534">
    <property type="entry name" value="T4SS-DNA_transf"/>
    <property type="match status" value="1"/>
</dbReference>
<evidence type="ECO:0000256" key="7">
    <source>
        <dbReference type="SAM" id="Phobius"/>
    </source>
</evidence>
<dbReference type="Gene3D" id="3.40.50.300">
    <property type="entry name" value="P-loop containing nucleotide triphosphate hydrolases"/>
    <property type="match status" value="1"/>
</dbReference>
<organism evidence="9 10">
    <name type="scientific">Rhodococcus zopfii</name>
    <dbReference type="NCBI Taxonomy" id="43772"/>
    <lineage>
        <taxon>Bacteria</taxon>
        <taxon>Bacillati</taxon>
        <taxon>Actinomycetota</taxon>
        <taxon>Actinomycetes</taxon>
        <taxon>Mycobacteriales</taxon>
        <taxon>Nocardiaceae</taxon>
        <taxon>Rhodococcus</taxon>
    </lineage>
</organism>
<gene>
    <name evidence="9" type="ORF">F8M49_21790</name>
</gene>
<feature type="transmembrane region" description="Helical" evidence="7">
    <location>
        <begin position="27"/>
        <end position="53"/>
    </location>
</feature>
<dbReference type="InterPro" id="IPR027417">
    <property type="entry name" value="P-loop_NTPase"/>
</dbReference>
<comment type="subcellular location">
    <subcellularLocation>
        <location evidence="1">Cell membrane</location>
        <topology evidence="1">Multi-pass membrane protein</topology>
    </subcellularLocation>
</comment>
<dbReference type="CDD" id="cd01127">
    <property type="entry name" value="TrwB_TraG_TraD_VirD4"/>
    <property type="match status" value="1"/>
</dbReference>
<proteinExistence type="inferred from homology"/>
<keyword evidence="4 7" id="KW-0812">Transmembrane</keyword>
<evidence type="ECO:0000313" key="10">
    <source>
        <dbReference type="Proteomes" id="UP001275440"/>
    </source>
</evidence>
<dbReference type="InterPro" id="IPR032689">
    <property type="entry name" value="TraG-D_C"/>
</dbReference>
<evidence type="ECO:0000256" key="6">
    <source>
        <dbReference type="ARBA" id="ARBA00023136"/>
    </source>
</evidence>
<reference evidence="9 10" key="1">
    <citation type="submission" date="2019-10" db="EMBL/GenBank/DDBJ databases">
        <title>Draft Genome Assembly of Rhodococcus zopfii DSM44189.</title>
        <authorList>
            <person name="Sutton J.M."/>
            <person name="Akob D.M."/>
            <person name="Bushman T.J."/>
        </authorList>
    </citation>
    <scope>NUCLEOTIDE SEQUENCE [LARGE SCALE GENOMIC DNA]</scope>
    <source>
        <strain evidence="9 10">DSM 44189</strain>
    </source>
</reference>
<comment type="similarity">
    <text evidence="2">Belongs to the VirD4/TraG family.</text>
</comment>
<dbReference type="EMBL" id="WBMO01000003">
    <property type="protein sequence ID" value="MDV2477344.1"/>
    <property type="molecule type" value="Genomic_DNA"/>
</dbReference>
<evidence type="ECO:0000256" key="4">
    <source>
        <dbReference type="ARBA" id="ARBA00022692"/>
    </source>
</evidence>
<dbReference type="SUPFAM" id="SSF52540">
    <property type="entry name" value="P-loop containing nucleoside triphosphate hydrolases"/>
    <property type="match status" value="1"/>
</dbReference>
<feature type="domain" description="TraD/TraG TraM recognition site" evidence="8">
    <location>
        <begin position="381"/>
        <end position="499"/>
    </location>
</feature>
<dbReference type="Pfam" id="PF12696">
    <property type="entry name" value="TraG-D_C"/>
    <property type="match status" value="1"/>
</dbReference>
<sequence length="567" mass="61177">MPLAATAGLLLLLGVMKIKSMHESGTPLWMLVGLVILVVAAVSVAGVLAWKFIPRNSAHAKMRSTTDVKDMIGRGAAERGLGLRASITSAKDVEMKQLAVAIGRVGKKVLYKSYEDFTIIFMGPRSNKTSAVAVPRILSAPGAVVNTSNKPDLWILTAGLREQVGPVYAFDPGSIAYAPQTWWWNMIGHLETLKDANAIADQFVEDSGGAGSDRADPFFTPTARNLIGWTMLAAALEDGRTMRDVLEWITTFSSEPQNILAAHGKRREALAYASLLELPNDTKGGVYGGANTALACIQDEDTLKWITPPETWETPHEGAAPIEELDLWNLYAYEDGKAPTLYLMSQEGSASAGPVLATMVNRIFELGDRAASAFGGRVDPPITIVLDECANICRIKRLPDLASHLGSKSICVDAIFQSEAQAQAVWGRDKYDALWSASTVRICGAGLQDPGFARKLSDLIGTHKVREKNYSYGRGGGSTSEHLVREPIMPPEDIAAMKKKHALLVRQEAKPILIDLMPWYNEPDSGDIVAVKDIATAQIQQSAVVALGPDNPVARALIARQQAALEA</sequence>
<dbReference type="InterPro" id="IPR003688">
    <property type="entry name" value="TraG/VirD4"/>
</dbReference>
<protein>
    <submittedName>
        <fullName evidence="9">TraM recognition domain-containing protein</fullName>
    </submittedName>
</protein>
<dbReference type="PANTHER" id="PTHR37937:SF1">
    <property type="entry name" value="CONJUGATIVE TRANSFER: DNA TRANSPORT"/>
    <property type="match status" value="1"/>
</dbReference>
<keyword evidence="3" id="KW-1003">Cell membrane</keyword>
<evidence type="ECO:0000256" key="5">
    <source>
        <dbReference type="ARBA" id="ARBA00022989"/>
    </source>
</evidence>